<keyword evidence="3" id="KW-1185">Reference proteome</keyword>
<dbReference type="HOGENOM" id="CLU_1644218_0_0_1"/>
<protein>
    <submittedName>
        <fullName evidence="2">Uncharacterized protein</fullName>
    </submittedName>
</protein>
<feature type="region of interest" description="Disordered" evidence="1">
    <location>
        <begin position="97"/>
        <end position="122"/>
    </location>
</feature>
<dbReference type="AlphaFoldDB" id="S3C6I4"/>
<dbReference type="Proteomes" id="UP000016923">
    <property type="component" value="Unassembled WGS sequence"/>
</dbReference>
<proteinExistence type="predicted"/>
<dbReference type="VEuPathDB" id="FungiDB:F503_01195"/>
<name>S3C6I4_OPHP1</name>
<evidence type="ECO:0000256" key="1">
    <source>
        <dbReference type="SAM" id="MobiDB-lite"/>
    </source>
</evidence>
<sequence>MDPYLHALWGRARFALEPLDQRKNEDDGAEIDIRFHWLRPGTKRPRDVVEDADNATIAAVCRARVYNSRREGRGAPVVFPLSIQWYQTPLAAMCGAADVDGAEDDDDSDDSDDSDYQDNIDNGKYDYLNEWFANGWLAYDEEIEPLGLDDDSPGALVYDPP</sequence>
<dbReference type="OrthoDB" id="5416097at2759"/>
<evidence type="ECO:0000313" key="2">
    <source>
        <dbReference type="EMBL" id="EPE08412.1"/>
    </source>
</evidence>
<evidence type="ECO:0000313" key="3">
    <source>
        <dbReference type="Proteomes" id="UP000016923"/>
    </source>
</evidence>
<reference evidence="2 3" key="1">
    <citation type="journal article" date="2013" name="BMC Genomics">
        <title>The genome and transcriptome of the pine saprophyte Ophiostoma piceae, and a comparison with the bark beetle-associated pine pathogen Grosmannia clavigera.</title>
        <authorList>
            <person name="Haridas S."/>
            <person name="Wang Y."/>
            <person name="Lim L."/>
            <person name="Massoumi Alamouti S."/>
            <person name="Jackman S."/>
            <person name="Docking R."/>
            <person name="Robertson G."/>
            <person name="Birol I."/>
            <person name="Bohlmann J."/>
            <person name="Breuil C."/>
        </authorList>
    </citation>
    <scope>NUCLEOTIDE SEQUENCE [LARGE SCALE GENOMIC DNA]</scope>
    <source>
        <strain evidence="2 3">UAMH 11346</strain>
    </source>
</reference>
<feature type="compositionally biased region" description="Acidic residues" evidence="1">
    <location>
        <begin position="100"/>
        <end position="118"/>
    </location>
</feature>
<gene>
    <name evidence="2" type="ORF">F503_01195</name>
</gene>
<accession>S3C6I4</accession>
<organism evidence="2 3">
    <name type="scientific">Ophiostoma piceae (strain UAMH 11346)</name>
    <name type="common">Sap stain fungus</name>
    <dbReference type="NCBI Taxonomy" id="1262450"/>
    <lineage>
        <taxon>Eukaryota</taxon>
        <taxon>Fungi</taxon>
        <taxon>Dikarya</taxon>
        <taxon>Ascomycota</taxon>
        <taxon>Pezizomycotina</taxon>
        <taxon>Sordariomycetes</taxon>
        <taxon>Sordariomycetidae</taxon>
        <taxon>Ophiostomatales</taxon>
        <taxon>Ophiostomataceae</taxon>
        <taxon>Ophiostoma</taxon>
    </lineage>
</organism>
<dbReference type="EMBL" id="KE148149">
    <property type="protein sequence ID" value="EPE08412.1"/>
    <property type="molecule type" value="Genomic_DNA"/>
</dbReference>